<dbReference type="AlphaFoldDB" id="B7K6Y7"/>
<evidence type="ECO:0000256" key="1">
    <source>
        <dbReference type="SAM" id="MobiDB-lite"/>
    </source>
</evidence>
<dbReference type="Proteomes" id="UP000002384">
    <property type="component" value="Chromosome"/>
</dbReference>
<dbReference type="InterPro" id="IPR011335">
    <property type="entry name" value="Restrct_endonuc-II-like"/>
</dbReference>
<accession>B7K6Y7</accession>
<dbReference type="EMBL" id="CP001291">
    <property type="protein sequence ID" value="ACK72686.1"/>
    <property type="molecule type" value="Genomic_DNA"/>
</dbReference>
<proteinExistence type="predicted"/>
<evidence type="ECO:0000313" key="3">
    <source>
        <dbReference type="EMBL" id="ACK72686.1"/>
    </source>
</evidence>
<dbReference type="Gene3D" id="3.90.1570.10">
    <property type="entry name" value="tt1808, chain A"/>
    <property type="match status" value="1"/>
</dbReference>
<dbReference type="eggNOG" id="COG4636">
    <property type="taxonomic scope" value="Bacteria"/>
</dbReference>
<dbReference type="Pfam" id="PF05685">
    <property type="entry name" value="Uma2"/>
    <property type="match status" value="1"/>
</dbReference>
<feature type="domain" description="Putative restriction endonuclease" evidence="2">
    <location>
        <begin position="38"/>
        <end position="183"/>
    </location>
</feature>
<gene>
    <name evidence="3" type="ordered locus">PCC7424_4319</name>
</gene>
<dbReference type="SUPFAM" id="SSF52980">
    <property type="entry name" value="Restriction endonuclease-like"/>
    <property type="match status" value="1"/>
</dbReference>
<dbReference type="RefSeq" id="WP_015956271.1">
    <property type="nucleotide sequence ID" value="NC_011729.1"/>
</dbReference>
<sequence length="272" mass="31947">MSTEIPQAELSQNPTNFVEDQDWWDPPMPPTDLIFDDGEPLESNRHRIGINVLIRSLLQAFADRNDYFAGGNMFVYYSSEQAKNREFRGPDFFAVLDVDGSYPRQGWVVWNEAGRYPDVIIELMSPSTARIDLTTKKILYERTFKTLNYFVYDPFDANSLQGWQLGNSGHYEELTHNDEGWLWCEALELWVGTWDGTIDKETSSWLRFYDQQKNLIPLPEEFAQLQAETERQRAETERQRAEIERQRAETERQRAERLATRLKELGEDPENF</sequence>
<dbReference type="KEGG" id="cyc:PCC7424_4319"/>
<dbReference type="STRING" id="65393.PCC7424_4319"/>
<dbReference type="CDD" id="cd06260">
    <property type="entry name" value="DUF820-like"/>
    <property type="match status" value="1"/>
</dbReference>
<dbReference type="InterPro" id="IPR008538">
    <property type="entry name" value="Uma2"/>
</dbReference>
<feature type="region of interest" description="Disordered" evidence="1">
    <location>
        <begin position="229"/>
        <end position="255"/>
    </location>
</feature>
<name>B7K6Y7_GLOC7</name>
<evidence type="ECO:0000313" key="4">
    <source>
        <dbReference type="Proteomes" id="UP000002384"/>
    </source>
</evidence>
<dbReference type="InterPro" id="IPR012296">
    <property type="entry name" value="Nuclease_put_TT1808"/>
</dbReference>
<keyword evidence="4" id="KW-1185">Reference proteome</keyword>
<dbReference type="PANTHER" id="PTHR33352">
    <property type="entry name" value="SLR1095 PROTEIN"/>
    <property type="match status" value="1"/>
</dbReference>
<dbReference type="PANTHER" id="PTHR33352:SF3">
    <property type="entry name" value="SLR1612 PROTEIN"/>
    <property type="match status" value="1"/>
</dbReference>
<reference evidence="4" key="1">
    <citation type="journal article" date="2011" name="MBio">
        <title>Novel metabolic attributes of the genus Cyanothece, comprising a group of unicellular nitrogen-fixing Cyanobacteria.</title>
        <authorList>
            <person name="Bandyopadhyay A."/>
            <person name="Elvitigala T."/>
            <person name="Welsh E."/>
            <person name="Stockel J."/>
            <person name="Liberton M."/>
            <person name="Min H."/>
            <person name="Sherman L.A."/>
            <person name="Pakrasi H.B."/>
        </authorList>
    </citation>
    <scope>NUCLEOTIDE SEQUENCE [LARGE SCALE GENOMIC DNA]</scope>
    <source>
        <strain evidence="4">PCC 7424</strain>
    </source>
</reference>
<dbReference type="OrthoDB" id="557157at2"/>
<dbReference type="HOGENOM" id="CLU_075279_1_0_3"/>
<evidence type="ECO:0000259" key="2">
    <source>
        <dbReference type="Pfam" id="PF05685"/>
    </source>
</evidence>
<organism evidence="3 4">
    <name type="scientific">Gloeothece citriformis (strain PCC 7424)</name>
    <name type="common">Cyanothece sp. (strain PCC 7424)</name>
    <dbReference type="NCBI Taxonomy" id="65393"/>
    <lineage>
        <taxon>Bacteria</taxon>
        <taxon>Bacillati</taxon>
        <taxon>Cyanobacteriota</taxon>
        <taxon>Cyanophyceae</taxon>
        <taxon>Oscillatoriophycideae</taxon>
        <taxon>Chroococcales</taxon>
        <taxon>Aphanothecaceae</taxon>
        <taxon>Gloeothece</taxon>
        <taxon>Gloeothece citriformis</taxon>
    </lineage>
</organism>
<protein>
    <recommendedName>
        <fullName evidence="2">Putative restriction endonuclease domain-containing protein</fullName>
    </recommendedName>
</protein>